<dbReference type="EMBL" id="JADEXS010000146">
    <property type="protein sequence ID" value="MBE9023283.1"/>
    <property type="molecule type" value="Genomic_DNA"/>
</dbReference>
<evidence type="ECO:0000313" key="1">
    <source>
        <dbReference type="EMBL" id="MBE9023283.1"/>
    </source>
</evidence>
<dbReference type="Pfam" id="PF11360">
    <property type="entry name" value="DUF3110"/>
    <property type="match status" value="1"/>
</dbReference>
<dbReference type="RefSeq" id="WP_193916828.1">
    <property type="nucleotide sequence ID" value="NZ_JADEXS020000002.1"/>
</dbReference>
<dbReference type="Proteomes" id="UP000622533">
    <property type="component" value="Unassembled WGS sequence"/>
</dbReference>
<organism evidence="1 2">
    <name type="scientific">Desmonostoc muscorum LEGE 12446</name>
    <dbReference type="NCBI Taxonomy" id="1828758"/>
    <lineage>
        <taxon>Bacteria</taxon>
        <taxon>Bacillati</taxon>
        <taxon>Cyanobacteriota</taxon>
        <taxon>Cyanophyceae</taxon>
        <taxon>Nostocales</taxon>
        <taxon>Nostocaceae</taxon>
        <taxon>Desmonostoc</taxon>
    </lineage>
</organism>
<evidence type="ECO:0000313" key="2">
    <source>
        <dbReference type="Proteomes" id="UP000622533"/>
    </source>
</evidence>
<dbReference type="InterPro" id="IPR021503">
    <property type="entry name" value="DUF3110"/>
</dbReference>
<name>A0A8J7CY22_DESMC</name>
<accession>A0A8J7CY22</accession>
<keyword evidence="2" id="KW-1185">Reference proteome</keyword>
<comment type="caution">
    <text evidence="1">The sequence shown here is derived from an EMBL/GenBank/DDBJ whole genome shotgun (WGS) entry which is preliminary data.</text>
</comment>
<proteinExistence type="predicted"/>
<dbReference type="AlphaFoldDB" id="A0A8J7CY22"/>
<reference evidence="1" key="1">
    <citation type="submission" date="2020-10" db="EMBL/GenBank/DDBJ databases">
        <authorList>
            <person name="Castelo-Branco R."/>
            <person name="Eusebio N."/>
            <person name="Adriana R."/>
            <person name="Vieira A."/>
            <person name="Brugerolle De Fraissinette N."/>
            <person name="Rezende De Castro R."/>
            <person name="Schneider M.P."/>
            <person name="Vasconcelos V."/>
            <person name="Leao P.N."/>
        </authorList>
    </citation>
    <scope>NUCLEOTIDE SEQUENCE</scope>
    <source>
        <strain evidence="1">LEGE 12446</strain>
    </source>
</reference>
<sequence>MTVNQKVFLKERSLNDFAKNLIREKPADLNVPIPVVEAFNSQEIITFCQTAGYEYELISWTLDKKKFIRESHSRINFFLSKVQNPLLPLALRYLGLLA</sequence>
<protein>
    <submittedName>
        <fullName evidence="1">DUF3110 domain-containing protein</fullName>
    </submittedName>
</protein>
<gene>
    <name evidence="1" type="ORF">IQ276_12855</name>
</gene>